<reference evidence="1" key="2">
    <citation type="submission" date="2014-09" db="EMBL/GenBank/DDBJ databases">
        <title>Criblamydia sequanensis harbors a mega-plasmid encoding arsenite resistance.</title>
        <authorList>
            <person name="Bertelli C."/>
            <person name="Goesmann A."/>
            <person name="Greub G."/>
        </authorList>
    </citation>
    <scope>NUCLEOTIDE SEQUENCE [LARGE SCALE GENOMIC DNA]</scope>
    <source>
        <strain evidence="1">CRIB-18</strain>
    </source>
</reference>
<organism evidence="1 2">
    <name type="scientific">Candidatus Criblamydia sequanensis CRIB-18</name>
    <dbReference type="NCBI Taxonomy" id="1437425"/>
    <lineage>
        <taxon>Bacteria</taxon>
        <taxon>Pseudomonadati</taxon>
        <taxon>Chlamydiota</taxon>
        <taxon>Chlamydiia</taxon>
        <taxon>Parachlamydiales</taxon>
        <taxon>Candidatus Criblamydiaceae</taxon>
        <taxon>Candidatus Criblamydia</taxon>
    </lineage>
</organism>
<reference evidence="1" key="1">
    <citation type="submission" date="2013-12" db="EMBL/GenBank/DDBJ databases">
        <authorList>
            <person name="Linke B."/>
        </authorList>
    </citation>
    <scope>NUCLEOTIDE SEQUENCE [LARGE SCALE GENOMIC DNA]</scope>
    <source>
        <strain evidence="1">CRIB-18</strain>
    </source>
</reference>
<keyword evidence="2" id="KW-1185">Reference proteome</keyword>
<proteinExistence type="predicted"/>
<dbReference type="AlphaFoldDB" id="A0A090CZ34"/>
<comment type="caution">
    <text evidence="1">The sequence shown here is derived from an EMBL/GenBank/DDBJ whole genome shotgun (WGS) entry which is preliminary data.</text>
</comment>
<protein>
    <submittedName>
        <fullName evidence="1">Conserved putative secreted protein</fullName>
    </submittedName>
</protein>
<sequence length="267" mass="30119">MLKKGTILLIGSTLAFLGKLSSVEADQMNQTAIEESSLYVTFTPPKGWRSVNPKDLPKSVKFMVVGQGSQTFPPSINLGTESFSGTLKDYLNMIKEINSSHGAAWKDLGKIDTAAGQASLSQVDAETEWGHIRMMHVILIKAGTAYILTAAALKEEFAKYYKEFFASMKSLNFADNHNDVIANEEKKTELSQLQNKLEGSFVSLAKQKQINLSDRKERENLFDNPEFQNEVWMPFKEKFMNSFVTFGEEWQSKYLEKAKSNLLNRSF</sequence>
<accession>A0A090CZ34</accession>
<name>A0A090CZ34_9BACT</name>
<dbReference type="Gene3D" id="3.40.1000.10">
    <property type="entry name" value="Mog1/PsbP, alpha/beta/alpha sandwich"/>
    <property type="match status" value="1"/>
</dbReference>
<dbReference type="eggNOG" id="ENOG5032R57">
    <property type="taxonomic scope" value="Bacteria"/>
</dbReference>
<gene>
    <name evidence="1" type="ORF">CSEC_1140</name>
</gene>
<dbReference type="STRING" id="1437425.CSEC_1140"/>
<evidence type="ECO:0000313" key="2">
    <source>
        <dbReference type="Proteomes" id="UP000031552"/>
    </source>
</evidence>
<evidence type="ECO:0000313" key="1">
    <source>
        <dbReference type="EMBL" id="CDR33966.1"/>
    </source>
</evidence>
<dbReference type="EMBL" id="CCEJ010000004">
    <property type="protein sequence ID" value="CDR33966.1"/>
    <property type="molecule type" value="Genomic_DNA"/>
</dbReference>
<dbReference type="RefSeq" id="WP_053331822.1">
    <property type="nucleotide sequence ID" value="NZ_CCEJ010000004.1"/>
</dbReference>
<dbReference type="OrthoDB" id="22010at2"/>
<dbReference type="Proteomes" id="UP000031552">
    <property type="component" value="Unassembled WGS sequence"/>
</dbReference>